<protein>
    <recommendedName>
        <fullName evidence="8">DUF4870 domain-containing protein</fullName>
    </recommendedName>
</protein>
<dbReference type="AlphaFoldDB" id="A0A4Y6UWN9"/>
<evidence type="ECO:0000256" key="3">
    <source>
        <dbReference type="ARBA" id="ARBA00022989"/>
    </source>
</evidence>
<proteinExistence type="predicted"/>
<evidence type="ECO:0000256" key="2">
    <source>
        <dbReference type="ARBA" id="ARBA00022692"/>
    </source>
</evidence>
<dbReference type="Pfam" id="PF09685">
    <property type="entry name" value="MamF_MmsF"/>
    <property type="match status" value="1"/>
</dbReference>
<keyword evidence="4 5" id="KW-0472">Membrane</keyword>
<dbReference type="EMBL" id="CP041217">
    <property type="protein sequence ID" value="QDH21534.1"/>
    <property type="molecule type" value="Genomic_DNA"/>
</dbReference>
<keyword evidence="7" id="KW-1185">Reference proteome</keyword>
<evidence type="ECO:0000313" key="7">
    <source>
        <dbReference type="Proteomes" id="UP000316968"/>
    </source>
</evidence>
<dbReference type="OrthoDB" id="7595353at2"/>
<accession>A0A4Y6UWN9</accession>
<gene>
    <name evidence="6" type="ORF">FFV09_12185</name>
</gene>
<evidence type="ECO:0000256" key="4">
    <source>
        <dbReference type="ARBA" id="ARBA00023136"/>
    </source>
</evidence>
<comment type="subcellular location">
    <subcellularLocation>
        <location evidence="1">Membrane</location>
        <topology evidence="1">Multi-pass membrane protein</topology>
    </subcellularLocation>
</comment>
<feature type="transmembrane region" description="Helical" evidence="5">
    <location>
        <begin position="49"/>
        <end position="67"/>
    </location>
</feature>
<dbReference type="Proteomes" id="UP000316968">
    <property type="component" value="Chromosome"/>
</dbReference>
<feature type="transmembrane region" description="Helical" evidence="5">
    <location>
        <begin position="73"/>
        <end position="94"/>
    </location>
</feature>
<name>A0A4Y6UWN9_SACBS</name>
<feature type="transmembrane region" description="Helical" evidence="5">
    <location>
        <begin position="20"/>
        <end position="37"/>
    </location>
</feature>
<evidence type="ECO:0000313" key="6">
    <source>
        <dbReference type="EMBL" id="QDH21534.1"/>
    </source>
</evidence>
<evidence type="ECO:0008006" key="8">
    <source>
        <dbReference type="Google" id="ProtNLM"/>
    </source>
</evidence>
<reference evidence="6 7" key="1">
    <citation type="submission" date="2019-06" db="EMBL/GenBank/DDBJ databases">
        <title>Saccharibacillus brassicae sp. nov., an endophytic bacterium isolated from Chinese cabbage seeds (Brassica pekinensis).</title>
        <authorList>
            <person name="Jiang L."/>
            <person name="Lee J."/>
            <person name="Kim S.W."/>
        </authorList>
    </citation>
    <scope>NUCLEOTIDE SEQUENCE [LARGE SCALE GENOMIC DNA]</scope>
    <source>
        <strain evidence="7">KCTC 43072 / ATSA2</strain>
    </source>
</reference>
<dbReference type="KEGG" id="saca:FFV09_12185"/>
<keyword evidence="2 5" id="KW-0812">Transmembrane</keyword>
<evidence type="ECO:0000256" key="5">
    <source>
        <dbReference type="SAM" id="Phobius"/>
    </source>
</evidence>
<evidence type="ECO:0000256" key="1">
    <source>
        <dbReference type="ARBA" id="ARBA00004141"/>
    </source>
</evidence>
<organism evidence="6 7">
    <name type="scientific">Saccharibacillus brassicae</name>
    <dbReference type="NCBI Taxonomy" id="2583377"/>
    <lineage>
        <taxon>Bacteria</taxon>
        <taxon>Bacillati</taxon>
        <taxon>Bacillota</taxon>
        <taxon>Bacilli</taxon>
        <taxon>Bacillales</taxon>
        <taxon>Paenibacillaceae</taxon>
        <taxon>Saccharibacillus</taxon>
    </lineage>
</organism>
<keyword evidence="3 5" id="KW-1133">Transmembrane helix</keyword>
<dbReference type="RefSeq" id="WP_141448079.1">
    <property type="nucleotide sequence ID" value="NZ_CBCSAZ010000007.1"/>
</dbReference>
<dbReference type="InterPro" id="IPR019109">
    <property type="entry name" value="MamF_MmsF"/>
</dbReference>
<sequence length="111" mass="12255">MQTPHPHERQGSSQDFEDNKVIAALSYILFFLPLLAARNSRFAMYHANQGLLLLLVVIAGNLVLGLIPFIGWILMPIFGFAAIAYLVIGVLNAVNGKMQPLPLMPNIEILK</sequence>